<dbReference type="EMBL" id="VUJV01000006">
    <property type="protein sequence ID" value="KAA1416893.1"/>
    <property type="molecule type" value="Genomic_DNA"/>
</dbReference>
<reference evidence="1 2" key="1">
    <citation type="submission" date="2019-09" db="EMBL/GenBank/DDBJ databases">
        <title>Nocardioides panacisoli sp. nov., isolated from the soil of a ginseng field.</title>
        <authorList>
            <person name="Cho C."/>
        </authorList>
    </citation>
    <scope>NUCLEOTIDE SEQUENCE [LARGE SCALE GENOMIC DNA]</scope>
    <source>
        <strain evidence="1 2">BN130099</strain>
    </source>
</reference>
<gene>
    <name evidence="1" type="ORF">F0U44_17045</name>
</gene>
<evidence type="ECO:0000313" key="2">
    <source>
        <dbReference type="Proteomes" id="UP000325003"/>
    </source>
</evidence>
<dbReference type="RefSeq" id="WP_149729563.1">
    <property type="nucleotide sequence ID" value="NZ_VUJV01000006.1"/>
</dbReference>
<reference evidence="1 2" key="2">
    <citation type="submission" date="2019-09" db="EMBL/GenBank/DDBJ databases">
        <authorList>
            <person name="Jin C."/>
        </authorList>
    </citation>
    <scope>NUCLEOTIDE SEQUENCE [LARGE SCALE GENOMIC DNA]</scope>
    <source>
        <strain evidence="1 2">BN130099</strain>
    </source>
</reference>
<accession>A0A5B1L875</accession>
<organism evidence="1 2">
    <name type="scientific">Nocardioides humilatus</name>
    <dbReference type="NCBI Taxonomy" id="2607660"/>
    <lineage>
        <taxon>Bacteria</taxon>
        <taxon>Bacillati</taxon>
        <taxon>Actinomycetota</taxon>
        <taxon>Actinomycetes</taxon>
        <taxon>Propionibacteriales</taxon>
        <taxon>Nocardioidaceae</taxon>
        <taxon>Nocardioides</taxon>
    </lineage>
</organism>
<evidence type="ECO:0008006" key="3">
    <source>
        <dbReference type="Google" id="ProtNLM"/>
    </source>
</evidence>
<dbReference type="Proteomes" id="UP000325003">
    <property type="component" value="Unassembled WGS sequence"/>
</dbReference>
<evidence type="ECO:0000313" key="1">
    <source>
        <dbReference type="EMBL" id="KAA1416893.1"/>
    </source>
</evidence>
<sequence>MTEPTWTPDGVSIYAFLRSQSDEVGRLPDGLSLPDERPTPGAISWAPGAMDGVMGHHAGAGQATRQAGSIAELVVKACGRPTKARLRRLYRAIDDADVLAVLDPTIERVVAAKPQRHQLHDVGRWLATTATDRGAVKVGIALLGVSGLERDVDVVRVLGAHDEFTLYAAVALKNGLVDPDSELWALAAIVDGWGRIQCVEALSATEDPAIRGWILREGYRNSIMYEYLAYIAATTGGLVAALQTVEPDRSLLTAAGEILGALVMGGPARDLHDYEQGAEAVEAYLSLMRTRAETIGDFQTVTALHGFLEDQDDWDDLTAMGWTATRRSAFEAWCDAILADPRWDDLITVGLLSTDSGEFHRADEAARRRGIDTYEIHKRRIMTDPLGSSWFRAWQQADSDRAAELAQLAVDLLPLEEIASGPADELGLGQPWRAHGALDWTLQALRDHPGVGQDLVMTGLRSPVTRNRNMALHALKEWPTSLWPVESAAAVADLRATDPNAKTQEFAGEILQRLESGS</sequence>
<protein>
    <recommendedName>
        <fullName evidence="3">Limonene hydroxylase</fullName>
    </recommendedName>
</protein>
<comment type="caution">
    <text evidence="1">The sequence shown here is derived from an EMBL/GenBank/DDBJ whole genome shotgun (WGS) entry which is preliminary data.</text>
</comment>
<dbReference type="AlphaFoldDB" id="A0A5B1L875"/>
<keyword evidence="2" id="KW-1185">Reference proteome</keyword>
<name>A0A5B1L875_9ACTN</name>
<proteinExistence type="predicted"/>